<comment type="similarity">
    <text evidence="1">Belongs to the short-chain dehydrogenases/reductases (SDR) family.</text>
</comment>
<dbReference type="PANTHER" id="PTHR43639">
    <property type="entry name" value="OXIDOREDUCTASE, SHORT-CHAIN DEHYDROGENASE/REDUCTASE FAMILY (AFU_ORTHOLOGUE AFUA_5G02870)"/>
    <property type="match status" value="1"/>
</dbReference>
<evidence type="ECO:0000256" key="1">
    <source>
        <dbReference type="ARBA" id="ARBA00006484"/>
    </source>
</evidence>
<evidence type="ECO:0000313" key="3">
    <source>
        <dbReference type="EMBL" id="EKO14060.1"/>
    </source>
</evidence>
<proteinExistence type="inferred from homology"/>
<accession>A0A0E2AYM2</accession>
<protein>
    <submittedName>
        <fullName evidence="3">Putative diacetyl reductase ((S)-acetoin forming)</fullName>
    </submittedName>
</protein>
<evidence type="ECO:0000256" key="2">
    <source>
        <dbReference type="ARBA" id="ARBA00023002"/>
    </source>
</evidence>
<dbReference type="FunFam" id="3.40.50.720:FF:000084">
    <property type="entry name" value="Short-chain dehydrogenase reductase"/>
    <property type="match status" value="1"/>
</dbReference>
<sequence>MRKTAIITGGSKGIGLGITDAFFEAGYHVVVGARQKIDFSRFGDRVRFVSTNVCKESDHDKLVKEAISWTGRLDVYINNAGFSEWRPIENIDEEFFDLMISTNLKGTFWGCKVASKYLKEGGSIINISSLAGKRGSSNNSLYVASKFGMNGLTQSLAKELGPKGIRVNGVCPVLVSTDGLLHALKQPGSPAQGNPEKFLSDFTKSNSALGRLPNAKEVASLCLFFASEDASAITGQNVNVDCGVFPQ</sequence>
<gene>
    <name evidence="3" type="ORF">LEP1GSC081_2033</name>
</gene>
<dbReference type="Pfam" id="PF13561">
    <property type="entry name" value="adh_short_C2"/>
    <property type="match status" value="1"/>
</dbReference>
<reference evidence="3 4" key="1">
    <citation type="submission" date="2012-10" db="EMBL/GenBank/DDBJ databases">
        <authorList>
            <person name="Harkins D.M."/>
            <person name="Durkin A.S."/>
            <person name="Brinkac L.M."/>
            <person name="Selengut J.D."/>
            <person name="Sanka R."/>
            <person name="DePew J."/>
            <person name="Purushe J."/>
            <person name="Peacock S.J."/>
            <person name="Thaipadungpanit J."/>
            <person name="Wuthiekanun V.W."/>
            <person name="Day N.P."/>
            <person name="Vinetz J.M."/>
            <person name="Sutton G.G."/>
            <person name="Nelson W.C."/>
            <person name="Fouts D.E."/>
        </authorList>
    </citation>
    <scope>NUCLEOTIDE SEQUENCE [LARGE SCALE GENOMIC DNA]</scope>
    <source>
        <strain evidence="3 4">H1</strain>
    </source>
</reference>
<dbReference type="Proteomes" id="UP000006253">
    <property type="component" value="Unassembled WGS sequence"/>
</dbReference>
<dbReference type="PROSITE" id="PS00061">
    <property type="entry name" value="ADH_SHORT"/>
    <property type="match status" value="1"/>
</dbReference>
<dbReference type="GO" id="GO:0016491">
    <property type="term" value="F:oxidoreductase activity"/>
    <property type="evidence" value="ECO:0007669"/>
    <property type="project" value="UniProtKB-KW"/>
</dbReference>
<dbReference type="PRINTS" id="PR00080">
    <property type="entry name" value="SDRFAMILY"/>
</dbReference>
<dbReference type="PANTHER" id="PTHR43639:SF1">
    <property type="entry name" value="SHORT-CHAIN DEHYDROGENASE_REDUCTASE FAMILY PROTEIN"/>
    <property type="match status" value="1"/>
</dbReference>
<comment type="caution">
    <text evidence="3">The sequence shown here is derived from an EMBL/GenBank/DDBJ whole genome shotgun (WGS) entry which is preliminary data.</text>
</comment>
<dbReference type="SUPFAM" id="SSF51735">
    <property type="entry name" value="NAD(P)-binding Rossmann-fold domains"/>
    <property type="match status" value="1"/>
</dbReference>
<dbReference type="AlphaFoldDB" id="A0A0E2AYM2"/>
<organism evidence="3 4">
    <name type="scientific">Leptospira kirschneri str. H1</name>
    <dbReference type="NCBI Taxonomy" id="1049966"/>
    <lineage>
        <taxon>Bacteria</taxon>
        <taxon>Pseudomonadati</taxon>
        <taxon>Spirochaetota</taxon>
        <taxon>Spirochaetia</taxon>
        <taxon>Leptospirales</taxon>
        <taxon>Leptospiraceae</taxon>
        <taxon>Leptospira</taxon>
    </lineage>
</organism>
<dbReference type="EMBL" id="AHMY02000059">
    <property type="protein sequence ID" value="EKO14060.1"/>
    <property type="molecule type" value="Genomic_DNA"/>
</dbReference>
<dbReference type="InterPro" id="IPR036291">
    <property type="entry name" value="NAD(P)-bd_dom_sf"/>
</dbReference>
<keyword evidence="2" id="KW-0560">Oxidoreductase</keyword>
<dbReference type="RefSeq" id="WP_004766633.1">
    <property type="nucleotide sequence ID" value="NZ_AHMY02000059.1"/>
</dbReference>
<evidence type="ECO:0000313" key="4">
    <source>
        <dbReference type="Proteomes" id="UP000006253"/>
    </source>
</evidence>
<dbReference type="InterPro" id="IPR002347">
    <property type="entry name" value="SDR_fam"/>
</dbReference>
<dbReference type="CDD" id="cd05233">
    <property type="entry name" value="SDR_c"/>
    <property type="match status" value="1"/>
</dbReference>
<dbReference type="Gene3D" id="3.40.50.720">
    <property type="entry name" value="NAD(P)-binding Rossmann-like Domain"/>
    <property type="match status" value="1"/>
</dbReference>
<name>A0A0E2AYM2_9LEPT</name>
<dbReference type="PRINTS" id="PR00081">
    <property type="entry name" value="GDHRDH"/>
</dbReference>
<dbReference type="InterPro" id="IPR020904">
    <property type="entry name" value="Sc_DH/Rdtase_CS"/>
</dbReference>